<name>A0A8G1ZFW8_9SPHN</name>
<gene>
    <name evidence="4" type="ORF">EWH12_15365</name>
</gene>
<dbReference type="GO" id="GO:0005975">
    <property type="term" value="P:carbohydrate metabolic process"/>
    <property type="evidence" value="ECO:0007669"/>
    <property type="project" value="InterPro"/>
</dbReference>
<dbReference type="EMBL" id="SEOO01000027">
    <property type="protein sequence ID" value="RYM08945.1"/>
    <property type="molecule type" value="Genomic_DNA"/>
</dbReference>
<dbReference type="InterPro" id="IPR050288">
    <property type="entry name" value="Cellulose_deg_GH3"/>
</dbReference>
<dbReference type="InterPro" id="IPR036881">
    <property type="entry name" value="Glyco_hydro_3_C_sf"/>
</dbReference>
<dbReference type="Pfam" id="PF14310">
    <property type="entry name" value="Fn3-like"/>
    <property type="match status" value="1"/>
</dbReference>
<dbReference type="InterPro" id="IPR013783">
    <property type="entry name" value="Ig-like_fold"/>
</dbReference>
<dbReference type="OrthoDB" id="9781691at2"/>
<dbReference type="PANTHER" id="PTHR42715">
    <property type="entry name" value="BETA-GLUCOSIDASE"/>
    <property type="match status" value="1"/>
</dbReference>
<dbReference type="Proteomes" id="UP000291572">
    <property type="component" value="Unassembled WGS sequence"/>
</dbReference>
<organism evidence="4 5">
    <name type="scientific">Sphingobium cupriresistens</name>
    <dbReference type="NCBI Taxonomy" id="1132417"/>
    <lineage>
        <taxon>Bacteria</taxon>
        <taxon>Pseudomonadati</taxon>
        <taxon>Pseudomonadota</taxon>
        <taxon>Alphaproteobacteria</taxon>
        <taxon>Sphingomonadales</taxon>
        <taxon>Sphingomonadaceae</taxon>
        <taxon>Sphingobium</taxon>
    </lineage>
</organism>
<comment type="caution">
    <text evidence="4">The sequence shown here is derived from an EMBL/GenBank/DDBJ whole genome shotgun (WGS) entry which is preliminary data.</text>
</comment>
<evidence type="ECO:0000313" key="5">
    <source>
        <dbReference type="Proteomes" id="UP000291572"/>
    </source>
</evidence>
<dbReference type="Pfam" id="PF01915">
    <property type="entry name" value="Glyco_hydro_3_C"/>
    <property type="match status" value="1"/>
</dbReference>
<proteinExistence type="inferred from homology"/>
<comment type="similarity">
    <text evidence="1">Belongs to the glycosyl hydrolase 3 family.</text>
</comment>
<dbReference type="Gene3D" id="2.60.40.10">
    <property type="entry name" value="Immunoglobulins"/>
    <property type="match status" value="1"/>
</dbReference>
<protein>
    <recommendedName>
        <fullName evidence="3">Fibronectin type III-like domain-containing protein</fullName>
    </recommendedName>
</protein>
<sequence>MSAANPNTIVVLNSSYPVAMPWLGKVKAVLNMWWGGDKGGEATVDILTGRVSPAGRLPFTWGKALEDYPATDPRHPERGAREDGVVTYSEGLDVGYRWFDRQKKEPLYAFGHGLSYTSFAYSGLTVKPAADGGLDVRFTVANTGKRASDEVAQIYLGAPANAPRGIAFPVKALAGFDRVHLAPSESKTVSIHVAPRSLQYWDERAASWTTPQGVRAVYVGGSSRDLPLAAKSR</sequence>
<evidence type="ECO:0000313" key="4">
    <source>
        <dbReference type="EMBL" id="RYM08945.1"/>
    </source>
</evidence>
<evidence type="ECO:0000259" key="3">
    <source>
        <dbReference type="SMART" id="SM01217"/>
    </source>
</evidence>
<evidence type="ECO:0000256" key="2">
    <source>
        <dbReference type="ARBA" id="ARBA00022801"/>
    </source>
</evidence>
<dbReference type="Gene3D" id="3.40.50.1700">
    <property type="entry name" value="Glycoside hydrolase family 3 C-terminal domain"/>
    <property type="match status" value="1"/>
</dbReference>
<reference evidence="4 5" key="1">
    <citation type="submission" date="2019-02" db="EMBL/GenBank/DDBJ databases">
        <authorList>
            <person name="Feng G."/>
        </authorList>
    </citation>
    <scope>NUCLEOTIDE SEQUENCE [LARGE SCALE GENOMIC DNA]</scope>
    <source>
        <strain evidence="4 5">CCTCC AB 2011146</strain>
    </source>
</reference>
<dbReference type="SMART" id="SM01217">
    <property type="entry name" value="Fn3_like"/>
    <property type="match status" value="1"/>
</dbReference>
<dbReference type="SUPFAM" id="SSF52279">
    <property type="entry name" value="Beta-D-glucan exohydrolase, C-terminal domain"/>
    <property type="match status" value="1"/>
</dbReference>
<dbReference type="InterPro" id="IPR002772">
    <property type="entry name" value="Glyco_hydro_3_C"/>
</dbReference>
<dbReference type="AlphaFoldDB" id="A0A8G1ZFW8"/>
<dbReference type="InterPro" id="IPR036962">
    <property type="entry name" value="Glyco_hydro_3_N_sf"/>
</dbReference>
<dbReference type="Gene3D" id="3.20.20.300">
    <property type="entry name" value="Glycoside hydrolase, family 3, N-terminal domain"/>
    <property type="match status" value="1"/>
</dbReference>
<keyword evidence="2" id="KW-0378">Hydrolase</keyword>
<dbReference type="InterPro" id="IPR026891">
    <property type="entry name" value="Fn3-like"/>
</dbReference>
<accession>A0A8G1ZFW8</accession>
<evidence type="ECO:0000256" key="1">
    <source>
        <dbReference type="ARBA" id="ARBA00005336"/>
    </source>
</evidence>
<feature type="domain" description="Fibronectin type III-like" evidence="3">
    <location>
        <begin position="150"/>
        <end position="223"/>
    </location>
</feature>
<dbReference type="PANTHER" id="PTHR42715:SF10">
    <property type="entry name" value="BETA-GLUCOSIDASE"/>
    <property type="match status" value="1"/>
</dbReference>
<dbReference type="GO" id="GO:0004553">
    <property type="term" value="F:hydrolase activity, hydrolyzing O-glycosyl compounds"/>
    <property type="evidence" value="ECO:0007669"/>
    <property type="project" value="InterPro"/>
</dbReference>